<evidence type="ECO:0000313" key="3">
    <source>
        <dbReference type="Proteomes" id="UP001194468"/>
    </source>
</evidence>
<organism evidence="2 3">
    <name type="scientific">Boletus edulis BED1</name>
    <dbReference type="NCBI Taxonomy" id="1328754"/>
    <lineage>
        <taxon>Eukaryota</taxon>
        <taxon>Fungi</taxon>
        <taxon>Dikarya</taxon>
        <taxon>Basidiomycota</taxon>
        <taxon>Agaricomycotina</taxon>
        <taxon>Agaricomycetes</taxon>
        <taxon>Agaricomycetidae</taxon>
        <taxon>Boletales</taxon>
        <taxon>Boletineae</taxon>
        <taxon>Boletaceae</taxon>
        <taxon>Boletoideae</taxon>
        <taxon>Boletus</taxon>
    </lineage>
</organism>
<keyword evidence="1" id="KW-1133">Transmembrane helix</keyword>
<evidence type="ECO:0000313" key="2">
    <source>
        <dbReference type="EMBL" id="KAF8440446.1"/>
    </source>
</evidence>
<reference evidence="2" key="2">
    <citation type="journal article" date="2020" name="Nat. Commun.">
        <title>Large-scale genome sequencing of mycorrhizal fungi provides insights into the early evolution of symbiotic traits.</title>
        <authorList>
            <person name="Miyauchi S."/>
            <person name="Kiss E."/>
            <person name="Kuo A."/>
            <person name="Drula E."/>
            <person name="Kohler A."/>
            <person name="Sanchez-Garcia M."/>
            <person name="Morin E."/>
            <person name="Andreopoulos B."/>
            <person name="Barry K.W."/>
            <person name="Bonito G."/>
            <person name="Buee M."/>
            <person name="Carver A."/>
            <person name="Chen C."/>
            <person name="Cichocki N."/>
            <person name="Clum A."/>
            <person name="Culley D."/>
            <person name="Crous P.W."/>
            <person name="Fauchery L."/>
            <person name="Girlanda M."/>
            <person name="Hayes R.D."/>
            <person name="Keri Z."/>
            <person name="LaButti K."/>
            <person name="Lipzen A."/>
            <person name="Lombard V."/>
            <person name="Magnuson J."/>
            <person name="Maillard F."/>
            <person name="Murat C."/>
            <person name="Nolan M."/>
            <person name="Ohm R.A."/>
            <person name="Pangilinan J."/>
            <person name="Pereira M.F."/>
            <person name="Perotto S."/>
            <person name="Peter M."/>
            <person name="Pfister S."/>
            <person name="Riley R."/>
            <person name="Sitrit Y."/>
            <person name="Stielow J.B."/>
            <person name="Szollosi G."/>
            <person name="Zifcakova L."/>
            <person name="Stursova M."/>
            <person name="Spatafora J.W."/>
            <person name="Tedersoo L."/>
            <person name="Vaario L.M."/>
            <person name="Yamada A."/>
            <person name="Yan M."/>
            <person name="Wang P."/>
            <person name="Xu J."/>
            <person name="Bruns T."/>
            <person name="Baldrian P."/>
            <person name="Vilgalys R."/>
            <person name="Dunand C."/>
            <person name="Henrissat B."/>
            <person name="Grigoriev I.V."/>
            <person name="Hibbett D."/>
            <person name="Nagy L.G."/>
            <person name="Martin F.M."/>
        </authorList>
    </citation>
    <scope>NUCLEOTIDE SEQUENCE</scope>
    <source>
        <strain evidence="2">BED1</strain>
    </source>
</reference>
<proteinExistence type="predicted"/>
<keyword evidence="1" id="KW-0472">Membrane</keyword>
<sequence length="290" mass="31565">MHHKVIGNFRHTNSCSIALHASPPDRLHARHRLLLAFFLLPTTCRLLLLVAFLGRWGETIVSLSILTCRWFGLAVGCRLLCRHSPCIVRRCRLGRQVRRAMGGNNRECRLGLSRTLVRVCIPLVLRGRRGRHQRRLVTSRLRLRFTRTLTRTRARRQLIELKVALGAPGKQPARAAPGTGQTKFGPLVAVRARTKAPTTPAGQSPNLGPLLRARTKTESKRLGRGGHGLGGLLEGVGHGCAPRIPFVRKPAPAPTFAAVGLCVECVRGAICVKGGGGGIGDHIADLDVLI</sequence>
<gene>
    <name evidence="2" type="ORF">L210DRAFT_443778</name>
</gene>
<dbReference type="EMBL" id="WHUW01000012">
    <property type="protein sequence ID" value="KAF8440446.1"/>
    <property type="molecule type" value="Genomic_DNA"/>
</dbReference>
<keyword evidence="1" id="KW-0812">Transmembrane</keyword>
<feature type="transmembrane region" description="Helical" evidence="1">
    <location>
        <begin position="33"/>
        <end position="54"/>
    </location>
</feature>
<evidence type="ECO:0000256" key="1">
    <source>
        <dbReference type="SAM" id="Phobius"/>
    </source>
</evidence>
<accession>A0AAD4BUU2</accession>
<comment type="caution">
    <text evidence="2">The sequence shown here is derived from an EMBL/GenBank/DDBJ whole genome shotgun (WGS) entry which is preliminary data.</text>
</comment>
<dbReference type="Proteomes" id="UP001194468">
    <property type="component" value="Unassembled WGS sequence"/>
</dbReference>
<reference evidence="2" key="1">
    <citation type="submission" date="2019-10" db="EMBL/GenBank/DDBJ databases">
        <authorList>
            <consortium name="DOE Joint Genome Institute"/>
            <person name="Kuo A."/>
            <person name="Miyauchi S."/>
            <person name="Kiss E."/>
            <person name="Drula E."/>
            <person name="Kohler A."/>
            <person name="Sanchez-Garcia M."/>
            <person name="Andreopoulos B."/>
            <person name="Barry K.W."/>
            <person name="Bonito G."/>
            <person name="Buee M."/>
            <person name="Carver A."/>
            <person name="Chen C."/>
            <person name="Cichocki N."/>
            <person name="Clum A."/>
            <person name="Culley D."/>
            <person name="Crous P.W."/>
            <person name="Fauchery L."/>
            <person name="Girlanda M."/>
            <person name="Hayes R."/>
            <person name="Keri Z."/>
            <person name="LaButti K."/>
            <person name="Lipzen A."/>
            <person name="Lombard V."/>
            <person name="Magnuson J."/>
            <person name="Maillard F."/>
            <person name="Morin E."/>
            <person name="Murat C."/>
            <person name="Nolan M."/>
            <person name="Ohm R."/>
            <person name="Pangilinan J."/>
            <person name="Pereira M."/>
            <person name="Perotto S."/>
            <person name="Peter M."/>
            <person name="Riley R."/>
            <person name="Sitrit Y."/>
            <person name="Stielow B."/>
            <person name="Szollosi G."/>
            <person name="Zifcakova L."/>
            <person name="Stursova M."/>
            <person name="Spatafora J.W."/>
            <person name="Tedersoo L."/>
            <person name="Vaario L.-M."/>
            <person name="Yamada A."/>
            <person name="Yan M."/>
            <person name="Wang P."/>
            <person name="Xu J."/>
            <person name="Bruns T."/>
            <person name="Baldrian P."/>
            <person name="Vilgalys R."/>
            <person name="Henrissat B."/>
            <person name="Grigoriev I.V."/>
            <person name="Hibbett D."/>
            <person name="Nagy L.G."/>
            <person name="Martin F.M."/>
        </authorList>
    </citation>
    <scope>NUCLEOTIDE SEQUENCE</scope>
    <source>
        <strain evidence="2">BED1</strain>
    </source>
</reference>
<name>A0AAD4BUU2_BOLED</name>
<protein>
    <submittedName>
        <fullName evidence="2">Uncharacterized protein</fullName>
    </submittedName>
</protein>
<keyword evidence="3" id="KW-1185">Reference proteome</keyword>
<dbReference type="AlphaFoldDB" id="A0AAD4BUU2"/>